<feature type="transmembrane region" description="Helical" evidence="1">
    <location>
        <begin position="332"/>
        <end position="355"/>
    </location>
</feature>
<dbReference type="EMBL" id="KV722363">
    <property type="protein sequence ID" value="OCH92806.1"/>
    <property type="molecule type" value="Genomic_DNA"/>
</dbReference>
<name>A0A8E2AXL3_9APHY</name>
<feature type="transmembrane region" description="Helical" evidence="1">
    <location>
        <begin position="294"/>
        <end position="312"/>
    </location>
</feature>
<feature type="transmembrane region" description="Helical" evidence="1">
    <location>
        <begin position="167"/>
        <end position="191"/>
    </location>
</feature>
<feature type="transmembrane region" description="Helical" evidence="1">
    <location>
        <begin position="222"/>
        <end position="245"/>
    </location>
</feature>
<proteinExistence type="predicted"/>
<dbReference type="AlphaFoldDB" id="A0A8E2AXL3"/>
<keyword evidence="3" id="KW-1185">Reference proteome</keyword>
<evidence type="ECO:0000313" key="3">
    <source>
        <dbReference type="Proteomes" id="UP000250043"/>
    </source>
</evidence>
<feature type="transmembrane region" description="Helical" evidence="1">
    <location>
        <begin position="94"/>
        <end position="115"/>
    </location>
</feature>
<organism evidence="2 3">
    <name type="scientific">Obba rivulosa</name>
    <dbReference type="NCBI Taxonomy" id="1052685"/>
    <lineage>
        <taxon>Eukaryota</taxon>
        <taxon>Fungi</taxon>
        <taxon>Dikarya</taxon>
        <taxon>Basidiomycota</taxon>
        <taxon>Agaricomycotina</taxon>
        <taxon>Agaricomycetes</taxon>
        <taxon>Polyporales</taxon>
        <taxon>Gelatoporiaceae</taxon>
        <taxon>Obba</taxon>
    </lineage>
</organism>
<dbReference type="OrthoDB" id="5427664at2759"/>
<reference evidence="2 3" key="1">
    <citation type="submission" date="2016-07" db="EMBL/GenBank/DDBJ databases">
        <title>Draft genome of the white-rot fungus Obba rivulosa 3A-2.</title>
        <authorList>
            <consortium name="DOE Joint Genome Institute"/>
            <person name="Miettinen O."/>
            <person name="Riley R."/>
            <person name="Acob R."/>
            <person name="Barry K."/>
            <person name="Cullen D."/>
            <person name="De Vries R."/>
            <person name="Hainaut M."/>
            <person name="Hatakka A."/>
            <person name="Henrissat B."/>
            <person name="Hilden K."/>
            <person name="Kuo R."/>
            <person name="Labutti K."/>
            <person name="Lipzen A."/>
            <person name="Makela M.R."/>
            <person name="Sandor L."/>
            <person name="Spatafora J.W."/>
            <person name="Grigoriev I.V."/>
            <person name="Hibbett D.S."/>
        </authorList>
    </citation>
    <scope>NUCLEOTIDE SEQUENCE [LARGE SCALE GENOMIC DNA]</scope>
    <source>
        <strain evidence="2 3">3A-2</strain>
    </source>
</reference>
<gene>
    <name evidence="2" type="ORF">OBBRIDRAFT_726092</name>
</gene>
<feature type="transmembrane region" description="Helical" evidence="1">
    <location>
        <begin position="61"/>
        <end position="82"/>
    </location>
</feature>
<keyword evidence="1" id="KW-0472">Membrane</keyword>
<keyword evidence="1" id="KW-0812">Transmembrane</keyword>
<evidence type="ECO:0000256" key="1">
    <source>
        <dbReference type="SAM" id="Phobius"/>
    </source>
</evidence>
<evidence type="ECO:0000313" key="2">
    <source>
        <dbReference type="EMBL" id="OCH92806.1"/>
    </source>
</evidence>
<protein>
    <submittedName>
        <fullName evidence="2">Uncharacterized protein</fullName>
    </submittedName>
</protein>
<accession>A0A8E2AXL3</accession>
<keyword evidence="1" id="KW-1133">Transmembrane helix</keyword>
<dbReference type="Proteomes" id="UP000250043">
    <property type="component" value="Unassembled WGS sequence"/>
</dbReference>
<sequence length="453" mass="50975">MICLQNSTTLVGVNCCTSLSSTCTAIDANTDLAGIGVRVAFYIQSAVNALLVILSPRESMASAWASTILTAALVIGAIVSKIQQNLSLHHATLILNFATISCLSSLAVAPLLPVWRLRPDEYFIQEVRHAASMHDISDEEDGEELFLHIQSNRQKKRIKADQQRKRTILALAILTQVVLQWAWGFVLFVSWDGYSQPECNGDTVVLLFWAHFTAKEINNNFFWVWPLWLLFSLGITLLLTIVLAVTSPDLAQDIPSRSSISTQASGPSQHPIVRQLIHDLWVSIPTRTNRVGQFVLGINIVSLALWILFIFASEEQRRDNCLYSGENNFGGFGQITATLLALAPFWSLTIAVYRYPSLLRRRVKKFKMMQREEDEDEARSILSTTEEAHELYHRGESPESDICKQALPSTSCAVPDAIHQRHNMLYPLTTQIPNPDMGLHEWMEMNQLPRYIQ</sequence>
<feature type="transmembrane region" description="Helical" evidence="1">
    <location>
        <begin position="35"/>
        <end position="54"/>
    </location>
</feature>